<sequence>MQKFNTEKRIIFALRHKLCFLCLGTQHSSSLCSRRESCGEYGSNLRHHMLLHQTTRSEIALGTVHAEAYNGKSRPIPINILYDECSTDTLIRACLARRLGLTVVEQIRRSCCVHYPRHRITCSAARFKSLNGRGYQPYWVNHSDRH</sequence>
<dbReference type="Proteomes" id="UP001234178">
    <property type="component" value="Unassembled WGS sequence"/>
</dbReference>
<reference evidence="1 2" key="1">
    <citation type="journal article" date="2023" name="Nucleic Acids Res.">
        <title>The hologenome of Daphnia magna reveals possible DNA methylation and microbiome-mediated evolution of the host genome.</title>
        <authorList>
            <person name="Chaturvedi A."/>
            <person name="Li X."/>
            <person name="Dhandapani V."/>
            <person name="Marshall H."/>
            <person name="Kissane S."/>
            <person name="Cuenca-Cambronero M."/>
            <person name="Asole G."/>
            <person name="Calvet F."/>
            <person name="Ruiz-Romero M."/>
            <person name="Marangio P."/>
            <person name="Guigo R."/>
            <person name="Rago D."/>
            <person name="Mirbahai L."/>
            <person name="Eastwood N."/>
            <person name="Colbourne J.K."/>
            <person name="Zhou J."/>
            <person name="Mallon E."/>
            <person name="Orsini L."/>
        </authorList>
    </citation>
    <scope>NUCLEOTIDE SEQUENCE [LARGE SCALE GENOMIC DNA]</scope>
    <source>
        <strain evidence="1">LRV0_1</strain>
    </source>
</reference>
<accession>A0ABQ9ZLI2</accession>
<name>A0ABQ9ZLI2_9CRUS</name>
<proteinExistence type="predicted"/>
<organism evidence="1 2">
    <name type="scientific">Daphnia magna</name>
    <dbReference type="NCBI Taxonomy" id="35525"/>
    <lineage>
        <taxon>Eukaryota</taxon>
        <taxon>Metazoa</taxon>
        <taxon>Ecdysozoa</taxon>
        <taxon>Arthropoda</taxon>
        <taxon>Crustacea</taxon>
        <taxon>Branchiopoda</taxon>
        <taxon>Diplostraca</taxon>
        <taxon>Cladocera</taxon>
        <taxon>Anomopoda</taxon>
        <taxon>Daphniidae</taxon>
        <taxon>Daphnia</taxon>
    </lineage>
</organism>
<keyword evidence="2" id="KW-1185">Reference proteome</keyword>
<dbReference type="EMBL" id="JAOYFB010000004">
    <property type="protein sequence ID" value="KAK4013807.1"/>
    <property type="molecule type" value="Genomic_DNA"/>
</dbReference>
<gene>
    <name evidence="1" type="ORF">OUZ56_026360</name>
</gene>
<evidence type="ECO:0000313" key="2">
    <source>
        <dbReference type="Proteomes" id="UP001234178"/>
    </source>
</evidence>
<protein>
    <submittedName>
        <fullName evidence="1">Uncharacterized protein</fullName>
    </submittedName>
</protein>
<evidence type="ECO:0000313" key="1">
    <source>
        <dbReference type="EMBL" id="KAK4013807.1"/>
    </source>
</evidence>
<comment type="caution">
    <text evidence="1">The sequence shown here is derived from an EMBL/GenBank/DDBJ whole genome shotgun (WGS) entry which is preliminary data.</text>
</comment>